<dbReference type="OrthoDB" id="3365211at2759"/>
<organism evidence="3 4">
    <name type="scientific">Amniculicola lignicola CBS 123094</name>
    <dbReference type="NCBI Taxonomy" id="1392246"/>
    <lineage>
        <taxon>Eukaryota</taxon>
        <taxon>Fungi</taxon>
        <taxon>Dikarya</taxon>
        <taxon>Ascomycota</taxon>
        <taxon>Pezizomycotina</taxon>
        <taxon>Dothideomycetes</taxon>
        <taxon>Pleosporomycetidae</taxon>
        <taxon>Pleosporales</taxon>
        <taxon>Amniculicolaceae</taxon>
        <taxon>Amniculicola</taxon>
    </lineage>
</organism>
<gene>
    <name evidence="3" type="ORF">P154DRAFT_565249</name>
</gene>
<protein>
    <recommendedName>
        <fullName evidence="5">Integral membrane protein</fullName>
    </recommendedName>
</protein>
<sequence length="453" mass="50315">MANYDSNQGYRTVFTTTTHGPSITTTTHSASGHSNTVTTTNARHNTNFTTTPNTTSVTHPTITTTHRFPIPQVPAAAPSTQAYRPSIRIRRQGTDRATQTAADQGWLRRKSSSEPQRPDPVLLPQDDLAIRRQATATPLQTLHEEDLTVVAPYVIRAPVIQTTTGARRPGLARNPSSFGSLRSRVRNGPEYDARVVDMLDVIDPEVSTLTTLNNVQNSLFIPNLGSFYRRQPTYDLSQASPNTDDEIGPVELEASQVDREGQKEDVEQGRPNALARQATISSVLTSMSESHNYAVLPHGASLPGWTAEQKAALNDHVRHLLHSRRAKFKRTVRGFGCYVRKPVGFLVSLYAFLITFWGAAWVLFLIGWIGVGDRQAYFIEICDQILVALFCVVGIGFSPFRAIDTYHMIFVAHYAHLTWKLRQKRGLPKLRDRNELPSRPNAHAWCKLVGGAG</sequence>
<feature type="region of interest" description="Disordered" evidence="1">
    <location>
        <begin position="75"/>
        <end position="124"/>
    </location>
</feature>
<evidence type="ECO:0000313" key="3">
    <source>
        <dbReference type="EMBL" id="KAF1997602.1"/>
    </source>
</evidence>
<dbReference type="Pfam" id="PF11204">
    <property type="entry name" value="DUF2985"/>
    <property type="match status" value="1"/>
</dbReference>
<keyword evidence="2" id="KW-0812">Transmembrane</keyword>
<evidence type="ECO:0000313" key="4">
    <source>
        <dbReference type="Proteomes" id="UP000799779"/>
    </source>
</evidence>
<feature type="compositionally biased region" description="Polar residues" evidence="1">
    <location>
        <begin position="28"/>
        <end position="43"/>
    </location>
</feature>
<dbReference type="Proteomes" id="UP000799779">
    <property type="component" value="Unassembled WGS sequence"/>
</dbReference>
<feature type="region of interest" description="Disordered" evidence="1">
    <location>
        <begin position="21"/>
        <end position="59"/>
    </location>
</feature>
<keyword evidence="2" id="KW-0472">Membrane</keyword>
<dbReference type="InterPro" id="IPR021369">
    <property type="entry name" value="DUF2985"/>
</dbReference>
<evidence type="ECO:0000256" key="2">
    <source>
        <dbReference type="SAM" id="Phobius"/>
    </source>
</evidence>
<dbReference type="PANTHER" id="PTHR35872:SF2">
    <property type="entry name" value="INTEGRAL MEMBRANE PROTEIN (AFU_ORTHOLOGUE AFUA_5G07110)"/>
    <property type="match status" value="1"/>
</dbReference>
<keyword evidence="2" id="KW-1133">Transmembrane helix</keyword>
<feature type="compositionally biased region" description="Low complexity" evidence="1">
    <location>
        <begin position="44"/>
        <end position="59"/>
    </location>
</feature>
<dbReference type="PANTHER" id="PTHR35872">
    <property type="entry name" value="INTEGRAL MEMBRANE PROTEIN (AFU_ORTHOLOGUE AFUA_5G07110)"/>
    <property type="match status" value="1"/>
</dbReference>
<accession>A0A6A5W753</accession>
<dbReference type="EMBL" id="ML977611">
    <property type="protein sequence ID" value="KAF1997602.1"/>
    <property type="molecule type" value="Genomic_DNA"/>
</dbReference>
<dbReference type="AlphaFoldDB" id="A0A6A5W753"/>
<feature type="transmembrane region" description="Helical" evidence="2">
    <location>
        <begin position="376"/>
        <end position="397"/>
    </location>
</feature>
<name>A0A6A5W753_9PLEO</name>
<proteinExistence type="predicted"/>
<keyword evidence="4" id="KW-1185">Reference proteome</keyword>
<feature type="transmembrane region" description="Helical" evidence="2">
    <location>
        <begin position="343"/>
        <end position="369"/>
    </location>
</feature>
<evidence type="ECO:0000256" key="1">
    <source>
        <dbReference type="SAM" id="MobiDB-lite"/>
    </source>
</evidence>
<evidence type="ECO:0008006" key="5">
    <source>
        <dbReference type="Google" id="ProtNLM"/>
    </source>
</evidence>
<reference evidence="3" key="1">
    <citation type="journal article" date="2020" name="Stud. Mycol.">
        <title>101 Dothideomycetes genomes: a test case for predicting lifestyles and emergence of pathogens.</title>
        <authorList>
            <person name="Haridas S."/>
            <person name="Albert R."/>
            <person name="Binder M."/>
            <person name="Bloem J."/>
            <person name="Labutti K."/>
            <person name="Salamov A."/>
            <person name="Andreopoulos B."/>
            <person name="Baker S."/>
            <person name="Barry K."/>
            <person name="Bills G."/>
            <person name="Bluhm B."/>
            <person name="Cannon C."/>
            <person name="Castanera R."/>
            <person name="Culley D."/>
            <person name="Daum C."/>
            <person name="Ezra D."/>
            <person name="Gonzalez J."/>
            <person name="Henrissat B."/>
            <person name="Kuo A."/>
            <person name="Liang C."/>
            <person name="Lipzen A."/>
            <person name="Lutzoni F."/>
            <person name="Magnuson J."/>
            <person name="Mondo S."/>
            <person name="Nolan M."/>
            <person name="Ohm R."/>
            <person name="Pangilinan J."/>
            <person name="Park H.-J."/>
            <person name="Ramirez L."/>
            <person name="Alfaro M."/>
            <person name="Sun H."/>
            <person name="Tritt A."/>
            <person name="Yoshinaga Y."/>
            <person name="Zwiers L.-H."/>
            <person name="Turgeon B."/>
            <person name="Goodwin S."/>
            <person name="Spatafora J."/>
            <person name="Crous P."/>
            <person name="Grigoriev I."/>
        </authorList>
    </citation>
    <scope>NUCLEOTIDE SEQUENCE</scope>
    <source>
        <strain evidence="3">CBS 123094</strain>
    </source>
</reference>